<keyword evidence="2" id="KW-1185">Reference proteome</keyword>
<dbReference type="EMBL" id="JAYMYR010000004">
    <property type="protein sequence ID" value="KAK7368196.1"/>
    <property type="molecule type" value="Genomic_DNA"/>
</dbReference>
<protein>
    <submittedName>
        <fullName evidence="1">Uncharacterized protein</fullName>
    </submittedName>
</protein>
<sequence length="162" mass="18298">MCAPQITMCSNIFQFPPLFHSSLIFSTQASSTFFCTFLQACRRSLSCRTGEHRYILRFAMPHATPRHHETPAPRDATSPPHPYTTVRLHLATTAPASLCHCARWTRNRCLRASVAIHARLRCCLHKVLPFHPSCCLVSPMPTFLHSHGKAPTCYFFFAPFPG</sequence>
<organism evidence="1 2">
    <name type="scientific">Phaseolus coccineus</name>
    <name type="common">Scarlet runner bean</name>
    <name type="synonym">Phaseolus multiflorus</name>
    <dbReference type="NCBI Taxonomy" id="3886"/>
    <lineage>
        <taxon>Eukaryota</taxon>
        <taxon>Viridiplantae</taxon>
        <taxon>Streptophyta</taxon>
        <taxon>Embryophyta</taxon>
        <taxon>Tracheophyta</taxon>
        <taxon>Spermatophyta</taxon>
        <taxon>Magnoliopsida</taxon>
        <taxon>eudicotyledons</taxon>
        <taxon>Gunneridae</taxon>
        <taxon>Pentapetalae</taxon>
        <taxon>rosids</taxon>
        <taxon>fabids</taxon>
        <taxon>Fabales</taxon>
        <taxon>Fabaceae</taxon>
        <taxon>Papilionoideae</taxon>
        <taxon>50 kb inversion clade</taxon>
        <taxon>NPAAA clade</taxon>
        <taxon>indigoferoid/millettioid clade</taxon>
        <taxon>Phaseoleae</taxon>
        <taxon>Phaseolus</taxon>
    </lineage>
</organism>
<gene>
    <name evidence="1" type="ORF">VNO80_10220</name>
</gene>
<evidence type="ECO:0000313" key="1">
    <source>
        <dbReference type="EMBL" id="KAK7368196.1"/>
    </source>
</evidence>
<proteinExistence type="predicted"/>
<dbReference type="AlphaFoldDB" id="A0AAN9RD94"/>
<evidence type="ECO:0000313" key="2">
    <source>
        <dbReference type="Proteomes" id="UP001374584"/>
    </source>
</evidence>
<comment type="caution">
    <text evidence="1">The sequence shown here is derived from an EMBL/GenBank/DDBJ whole genome shotgun (WGS) entry which is preliminary data.</text>
</comment>
<reference evidence="1 2" key="1">
    <citation type="submission" date="2024-01" db="EMBL/GenBank/DDBJ databases">
        <title>The genomes of 5 underutilized Papilionoideae crops provide insights into root nodulation and disease resistanc.</title>
        <authorList>
            <person name="Jiang F."/>
        </authorList>
    </citation>
    <scope>NUCLEOTIDE SEQUENCE [LARGE SCALE GENOMIC DNA]</scope>
    <source>
        <strain evidence="1">JINMINGXINNONG_FW02</strain>
        <tissue evidence="1">Leaves</tissue>
    </source>
</reference>
<accession>A0AAN9RD94</accession>
<name>A0AAN9RD94_PHACN</name>
<dbReference type="Proteomes" id="UP001374584">
    <property type="component" value="Unassembled WGS sequence"/>
</dbReference>